<sequence length="163" mass="19157">MIEIKTLNTILALVTATGIFVVIQIIKANLEAQKINKYCSQLQEIMLFLKKRILKNELDCNFLNDCDDKIVNNINQLIKAYNNHIRENHYYKKLIVDLVSNRSGKNFSMYDLFEFFEKGKINDFFLSLVMNGGYLFANIVYLSLLKKYGFATRYQELKKQFNI</sequence>
<organism evidence="2 3">
    <name type="scientific">Deferribacter autotrophicus</name>
    <dbReference type="NCBI Taxonomy" id="500465"/>
    <lineage>
        <taxon>Bacteria</taxon>
        <taxon>Pseudomonadati</taxon>
        <taxon>Deferribacterota</taxon>
        <taxon>Deferribacteres</taxon>
        <taxon>Deferribacterales</taxon>
        <taxon>Deferribacteraceae</taxon>
        <taxon>Deferribacter</taxon>
    </lineage>
</organism>
<dbReference type="Proteomes" id="UP000322876">
    <property type="component" value="Unassembled WGS sequence"/>
</dbReference>
<dbReference type="EMBL" id="VFJB01000008">
    <property type="protein sequence ID" value="KAA0257427.1"/>
    <property type="molecule type" value="Genomic_DNA"/>
</dbReference>
<accession>A0A5A8F1X2</accession>
<name>A0A5A8F1X2_9BACT</name>
<reference evidence="2 3" key="1">
    <citation type="submission" date="2019-06" db="EMBL/GenBank/DDBJ databases">
        <title>Genomic insights into carbon and energy metabolism of Deferribacter autotrophicus revealed new metabolic traits in the phylum Deferribacteres.</title>
        <authorList>
            <person name="Slobodkin A.I."/>
            <person name="Slobodkina G.B."/>
            <person name="Allioux M."/>
            <person name="Alain K."/>
            <person name="Jebbar M."/>
            <person name="Shadrin V."/>
            <person name="Kublanov I.V."/>
            <person name="Toshchakov S.V."/>
            <person name="Bonch-Osmolovskaya E.A."/>
        </authorList>
    </citation>
    <scope>NUCLEOTIDE SEQUENCE [LARGE SCALE GENOMIC DNA]</scope>
    <source>
        <strain evidence="2 3">SL50</strain>
    </source>
</reference>
<keyword evidence="1" id="KW-0812">Transmembrane</keyword>
<keyword evidence="1" id="KW-1133">Transmembrane helix</keyword>
<comment type="caution">
    <text evidence="2">The sequence shown here is derived from an EMBL/GenBank/DDBJ whole genome shotgun (WGS) entry which is preliminary data.</text>
</comment>
<keyword evidence="3" id="KW-1185">Reference proteome</keyword>
<feature type="transmembrane region" description="Helical" evidence="1">
    <location>
        <begin position="7"/>
        <end position="26"/>
    </location>
</feature>
<evidence type="ECO:0000256" key="1">
    <source>
        <dbReference type="SAM" id="Phobius"/>
    </source>
</evidence>
<dbReference type="RefSeq" id="WP_149267099.1">
    <property type="nucleotide sequence ID" value="NZ_VFJB01000008.1"/>
</dbReference>
<dbReference type="AlphaFoldDB" id="A0A5A8F1X2"/>
<gene>
    <name evidence="2" type="ORF">FHQ18_10290</name>
</gene>
<keyword evidence="1" id="KW-0472">Membrane</keyword>
<proteinExistence type="predicted"/>
<protein>
    <recommendedName>
        <fullName evidence="4">DUF4760 domain-containing protein</fullName>
    </recommendedName>
</protein>
<evidence type="ECO:0008006" key="4">
    <source>
        <dbReference type="Google" id="ProtNLM"/>
    </source>
</evidence>
<evidence type="ECO:0000313" key="2">
    <source>
        <dbReference type="EMBL" id="KAA0257427.1"/>
    </source>
</evidence>
<evidence type="ECO:0000313" key="3">
    <source>
        <dbReference type="Proteomes" id="UP000322876"/>
    </source>
</evidence>
<feature type="transmembrane region" description="Helical" evidence="1">
    <location>
        <begin position="124"/>
        <end position="145"/>
    </location>
</feature>